<evidence type="ECO:0008006" key="3">
    <source>
        <dbReference type="Google" id="ProtNLM"/>
    </source>
</evidence>
<gene>
    <name evidence="1" type="ORF">L0668_08740</name>
</gene>
<dbReference type="SUPFAM" id="SSF47598">
    <property type="entry name" value="Ribbon-helix-helix"/>
    <property type="match status" value="1"/>
</dbReference>
<proteinExistence type="predicted"/>
<protein>
    <recommendedName>
        <fullName evidence="3">CopG family transcriptional regulator</fullName>
    </recommendedName>
</protein>
<evidence type="ECO:0000313" key="1">
    <source>
        <dbReference type="EMBL" id="MCF2948189.1"/>
    </source>
</evidence>
<comment type="caution">
    <text evidence="1">The sequence shown here is derived from an EMBL/GenBank/DDBJ whole genome shotgun (WGS) entry which is preliminary data.</text>
</comment>
<organism evidence="1 2">
    <name type="scientific">Paraglaciecola algarum</name>
    <dbReference type="NCBI Taxonomy" id="3050085"/>
    <lineage>
        <taxon>Bacteria</taxon>
        <taxon>Pseudomonadati</taxon>
        <taxon>Pseudomonadota</taxon>
        <taxon>Gammaproteobacteria</taxon>
        <taxon>Alteromonadales</taxon>
        <taxon>Alteromonadaceae</taxon>
        <taxon>Paraglaciecola</taxon>
    </lineage>
</organism>
<dbReference type="EMBL" id="JAKGAS010000004">
    <property type="protein sequence ID" value="MCF2948189.1"/>
    <property type="molecule type" value="Genomic_DNA"/>
</dbReference>
<keyword evidence="2" id="KW-1185">Reference proteome</keyword>
<dbReference type="RefSeq" id="WP_235311841.1">
    <property type="nucleotide sequence ID" value="NZ_JAKGAS010000004.1"/>
</dbReference>
<dbReference type="Proteomes" id="UP001521137">
    <property type="component" value="Unassembled WGS sequence"/>
</dbReference>
<dbReference type="InterPro" id="IPR010985">
    <property type="entry name" value="Ribbon_hlx_hlx"/>
</dbReference>
<name>A0ABS9D8Q9_9ALTE</name>
<accession>A0ABS9D8Q9</accession>
<evidence type="ECO:0000313" key="2">
    <source>
        <dbReference type="Proteomes" id="UP001521137"/>
    </source>
</evidence>
<sequence>MSKTVTLRLSEDTYAKFRAFAQSDNRSLSNFIETSALRYISEYEYVDEFEMTEIDNNDELQKSLKRALSDAKNRNGKLVD</sequence>
<reference evidence="1 2" key="1">
    <citation type="submission" date="2022-01" db="EMBL/GenBank/DDBJ databases">
        <title>Paraglaciecola sp. G1-23.</title>
        <authorList>
            <person name="Jin M.S."/>
            <person name="Han D.M."/>
            <person name="Kim H.M."/>
            <person name="Jeon C.O."/>
        </authorList>
    </citation>
    <scope>NUCLEOTIDE SEQUENCE [LARGE SCALE GENOMIC DNA]</scope>
    <source>
        <strain evidence="1 2">G1-23</strain>
    </source>
</reference>